<dbReference type="PANTHER" id="PTHR47074">
    <property type="entry name" value="BNAC02G40300D PROTEIN"/>
    <property type="match status" value="1"/>
</dbReference>
<dbReference type="Proteomes" id="UP000811609">
    <property type="component" value="Chromosome 13"/>
</dbReference>
<evidence type="ECO:0000313" key="1">
    <source>
        <dbReference type="EMBL" id="KAG6631871.1"/>
    </source>
</evidence>
<name>A0A8T1NQA5_CARIL</name>
<reference evidence="1" key="1">
    <citation type="submission" date="2020-12" db="EMBL/GenBank/DDBJ databases">
        <title>WGS assembly of Carya illinoinensis cv. Pawnee.</title>
        <authorList>
            <person name="Platts A."/>
            <person name="Shu S."/>
            <person name="Wright S."/>
            <person name="Barry K."/>
            <person name="Edger P."/>
            <person name="Pires J.C."/>
            <person name="Schmutz J."/>
        </authorList>
    </citation>
    <scope>NUCLEOTIDE SEQUENCE</scope>
    <source>
        <tissue evidence="1">Leaf</tissue>
    </source>
</reference>
<organism evidence="1 2">
    <name type="scientific">Carya illinoinensis</name>
    <name type="common">Pecan</name>
    <dbReference type="NCBI Taxonomy" id="32201"/>
    <lineage>
        <taxon>Eukaryota</taxon>
        <taxon>Viridiplantae</taxon>
        <taxon>Streptophyta</taxon>
        <taxon>Embryophyta</taxon>
        <taxon>Tracheophyta</taxon>
        <taxon>Spermatophyta</taxon>
        <taxon>Magnoliopsida</taxon>
        <taxon>eudicotyledons</taxon>
        <taxon>Gunneridae</taxon>
        <taxon>Pentapetalae</taxon>
        <taxon>rosids</taxon>
        <taxon>fabids</taxon>
        <taxon>Fagales</taxon>
        <taxon>Juglandaceae</taxon>
        <taxon>Carya</taxon>
    </lineage>
</organism>
<dbReference type="AlphaFoldDB" id="A0A8T1NQA5"/>
<protein>
    <recommendedName>
        <fullName evidence="3">RNase H type-1 domain-containing protein</fullName>
    </recommendedName>
</protein>
<sequence length="132" mass="14885">MEFFTIIARNIWHRRNKLIFEGIFQHPTHIVNQSKQFLEEYKNVNSRIKTNNRGRQVINTSWNPSPTGFLKINWDAAICENKGIIGLGLIARDHGGTVVGTKKVTQAIGAYQAVKMAMELGTHCVLFEGDSS</sequence>
<evidence type="ECO:0008006" key="3">
    <source>
        <dbReference type="Google" id="ProtNLM"/>
    </source>
</evidence>
<dbReference type="PANTHER" id="PTHR47074:SF48">
    <property type="entry name" value="POLYNUCLEOTIDYL TRANSFERASE, RIBONUCLEASE H-LIKE SUPERFAMILY PROTEIN"/>
    <property type="match status" value="1"/>
</dbReference>
<comment type="caution">
    <text evidence="1">The sequence shown here is derived from an EMBL/GenBank/DDBJ whole genome shotgun (WGS) entry which is preliminary data.</text>
</comment>
<gene>
    <name evidence="1" type="ORF">CIPAW_13G119800</name>
</gene>
<dbReference type="InterPro" id="IPR052929">
    <property type="entry name" value="RNase_H-like_EbsB-rel"/>
</dbReference>
<proteinExistence type="predicted"/>
<keyword evidence="2" id="KW-1185">Reference proteome</keyword>
<evidence type="ECO:0000313" key="2">
    <source>
        <dbReference type="Proteomes" id="UP000811609"/>
    </source>
</evidence>
<dbReference type="EMBL" id="CM031821">
    <property type="protein sequence ID" value="KAG6631871.1"/>
    <property type="molecule type" value="Genomic_DNA"/>
</dbReference>
<accession>A0A8T1NQA5</accession>